<evidence type="ECO:0000256" key="5">
    <source>
        <dbReference type="PROSITE-ProRule" id="PRU00221"/>
    </source>
</evidence>
<dbReference type="SMART" id="SM00320">
    <property type="entry name" value="WD40"/>
    <property type="match status" value="7"/>
</dbReference>
<feature type="repeat" description="WD" evidence="5">
    <location>
        <begin position="227"/>
        <end position="257"/>
    </location>
</feature>
<dbReference type="STRING" id="52247.A0A4T0X6A3"/>
<dbReference type="InterPro" id="IPR013535">
    <property type="entry name" value="PUL_dom"/>
</dbReference>
<dbReference type="InterPro" id="IPR015943">
    <property type="entry name" value="WD40/YVTN_repeat-like_dom_sf"/>
</dbReference>
<dbReference type="GO" id="GO:0005634">
    <property type="term" value="C:nucleus"/>
    <property type="evidence" value="ECO:0007669"/>
    <property type="project" value="TreeGrafter"/>
</dbReference>
<feature type="domain" description="PFU" evidence="6">
    <location>
        <begin position="362"/>
        <end position="459"/>
    </location>
</feature>
<evidence type="ECO:0000256" key="1">
    <source>
        <dbReference type="ARBA" id="ARBA00004496"/>
    </source>
</evidence>
<dbReference type="PANTHER" id="PTHR19849">
    <property type="entry name" value="PHOSPHOLIPASE A-2-ACTIVATING PROTEIN"/>
    <property type="match status" value="1"/>
</dbReference>
<dbReference type="Pfam" id="PF08324">
    <property type="entry name" value="PUL"/>
    <property type="match status" value="1"/>
</dbReference>
<dbReference type="EMBL" id="SELW01000055">
    <property type="protein sequence ID" value="TID31021.1"/>
    <property type="molecule type" value="Genomic_DNA"/>
</dbReference>
<name>A0A4T0X6A3_9ASCO</name>
<feature type="repeat" description="WD" evidence="5">
    <location>
        <begin position="8"/>
        <end position="48"/>
    </location>
</feature>
<feature type="repeat" description="WD" evidence="5">
    <location>
        <begin position="145"/>
        <end position="178"/>
    </location>
</feature>
<evidence type="ECO:0000313" key="8">
    <source>
        <dbReference type="EMBL" id="TID31021.1"/>
    </source>
</evidence>
<dbReference type="AlphaFoldDB" id="A0A4T0X6A3"/>
<dbReference type="InterPro" id="IPR001680">
    <property type="entry name" value="WD40_rpt"/>
</dbReference>
<gene>
    <name evidence="8" type="ORF">CANINC_000382</name>
</gene>
<keyword evidence="2" id="KW-0963">Cytoplasm</keyword>
<keyword evidence="4" id="KW-0677">Repeat</keyword>
<reference evidence="8 9" key="1">
    <citation type="journal article" date="2019" name="Front. Genet.">
        <title>Whole-Genome Sequencing of the Opportunistic Yeast Pathogen Candida inconspicua Uncovers Its Hybrid Origin.</title>
        <authorList>
            <person name="Mixao V."/>
            <person name="Hansen A.P."/>
            <person name="Saus E."/>
            <person name="Boekhout T."/>
            <person name="Lass-Florl C."/>
            <person name="Gabaldon T."/>
        </authorList>
    </citation>
    <scope>NUCLEOTIDE SEQUENCE [LARGE SCALE GENOMIC DNA]</scope>
    <source>
        <strain evidence="8 9">CBS 180</strain>
    </source>
</reference>
<feature type="domain" description="PUL" evidence="7">
    <location>
        <begin position="462"/>
        <end position="702"/>
    </location>
</feature>
<dbReference type="InterPro" id="IPR038122">
    <property type="entry name" value="PFU_sf"/>
</dbReference>
<dbReference type="GO" id="GO:0010992">
    <property type="term" value="P:ubiquitin recycling"/>
    <property type="evidence" value="ECO:0007669"/>
    <property type="project" value="TreeGrafter"/>
</dbReference>
<dbReference type="PROSITE" id="PS51396">
    <property type="entry name" value="PUL"/>
    <property type="match status" value="1"/>
</dbReference>
<dbReference type="GO" id="GO:0043130">
    <property type="term" value="F:ubiquitin binding"/>
    <property type="evidence" value="ECO:0007669"/>
    <property type="project" value="TreeGrafter"/>
</dbReference>
<dbReference type="PROSITE" id="PS51394">
    <property type="entry name" value="PFU"/>
    <property type="match status" value="1"/>
</dbReference>
<feature type="repeat" description="WD" evidence="5">
    <location>
        <begin position="105"/>
        <end position="144"/>
    </location>
</feature>
<accession>A0A4T0X6A3</accession>
<comment type="subcellular location">
    <subcellularLocation>
        <location evidence="1">Cytoplasm</location>
    </subcellularLocation>
</comment>
<dbReference type="InterPro" id="IPR036322">
    <property type="entry name" value="WD40_repeat_dom_sf"/>
</dbReference>
<dbReference type="SUPFAM" id="SSF50978">
    <property type="entry name" value="WD40 repeat-like"/>
    <property type="match status" value="1"/>
</dbReference>
<dbReference type="PROSITE" id="PS50082">
    <property type="entry name" value="WD_REPEATS_2"/>
    <property type="match status" value="5"/>
</dbReference>
<protein>
    <recommendedName>
        <fullName evidence="10">PUL domain-containing protein</fullName>
    </recommendedName>
</protein>
<keyword evidence="9" id="KW-1185">Reference proteome</keyword>
<feature type="repeat" description="WD" evidence="5">
    <location>
        <begin position="186"/>
        <end position="217"/>
    </location>
</feature>
<evidence type="ECO:0000256" key="2">
    <source>
        <dbReference type="ARBA" id="ARBA00022490"/>
    </source>
</evidence>
<dbReference type="InterPro" id="IPR011989">
    <property type="entry name" value="ARM-like"/>
</dbReference>
<evidence type="ECO:0000313" key="9">
    <source>
        <dbReference type="Proteomes" id="UP000307173"/>
    </source>
</evidence>
<dbReference type="Gene3D" id="1.25.10.10">
    <property type="entry name" value="Leucine-rich Repeat Variant"/>
    <property type="match status" value="1"/>
</dbReference>
<dbReference type="Pfam" id="PF09070">
    <property type="entry name" value="PFU"/>
    <property type="match status" value="1"/>
</dbReference>
<dbReference type="GO" id="GO:0005737">
    <property type="term" value="C:cytoplasm"/>
    <property type="evidence" value="ECO:0007669"/>
    <property type="project" value="UniProtKB-SubCell"/>
</dbReference>
<proteinExistence type="predicted"/>
<organism evidence="8 9">
    <name type="scientific">Pichia inconspicua</name>
    <dbReference type="NCBI Taxonomy" id="52247"/>
    <lineage>
        <taxon>Eukaryota</taxon>
        <taxon>Fungi</taxon>
        <taxon>Dikarya</taxon>
        <taxon>Ascomycota</taxon>
        <taxon>Saccharomycotina</taxon>
        <taxon>Pichiomycetes</taxon>
        <taxon>Pichiales</taxon>
        <taxon>Pichiaceae</taxon>
        <taxon>Pichia</taxon>
    </lineage>
</organism>
<dbReference type="Pfam" id="PF00400">
    <property type="entry name" value="WD40"/>
    <property type="match status" value="5"/>
</dbReference>
<keyword evidence="3 5" id="KW-0853">WD repeat</keyword>
<comment type="caution">
    <text evidence="8">The sequence shown here is derived from an EMBL/GenBank/DDBJ whole genome shotgun (WGS) entry which is preliminary data.</text>
</comment>
<dbReference type="InterPro" id="IPR015155">
    <property type="entry name" value="PFU"/>
</dbReference>
<dbReference type="PROSITE" id="PS50294">
    <property type="entry name" value="WD_REPEATS_REGION"/>
    <property type="match status" value="2"/>
</dbReference>
<dbReference type="GO" id="GO:0043161">
    <property type="term" value="P:proteasome-mediated ubiquitin-dependent protein catabolic process"/>
    <property type="evidence" value="ECO:0007669"/>
    <property type="project" value="TreeGrafter"/>
</dbReference>
<dbReference type="CDD" id="cd00200">
    <property type="entry name" value="WD40"/>
    <property type="match status" value="1"/>
</dbReference>
<evidence type="ECO:0008006" key="10">
    <source>
        <dbReference type="Google" id="ProtNLM"/>
    </source>
</evidence>
<dbReference type="PANTHER" id="PTHR19849:SF0">
    <property type="entry name" value="PHOSPHOLIPASE A-2-ACTIVATING PROTEIN"/>
    <property type="match status" value="1"/>
</dbReference>
<evidence type="ECO:0000256" key="4">
    <source>
        <dbReference type="ARBA" id="ARBA00022737"/>
    </source>
</evidence>
<evidence type="ECO:0000259" key="7">
    <source>
        <dbReference type="PROSITE" id="PS51396"/>
    </source>
</evidence>
<dbReference type="OrthoDB" id="10265988at2759"/>
<dbReference type="Gene3D" id="2.130.10.10">
    <property type="entry name" value="YVTN repeat-like/Quinoprotein amine dehydrogenase"/>
    <property type="match status" value="1"/>
</dbReference>
<evidence type="ECO:0000259" key="6">
    <source>
        <dbReference type="PROSITE" id="PS51394"/>
    </source>
</evidence>
<sequence>MFKLSATLRGHDDDVRSVTALQDGSIVTGSRDSTVRIWRKDASEKFDTSVINFKSDGFVNTLATFTDENTGGELIVCAGNDKLINLTNPQLYFDGNINTANEYCLIGHEANICSLDVNGKFILSASWDCTARVWNKDTGEVVYILKGHENSVWSAKFINGSKDEILTCGADRTVRKWKGSKQVKCIIAHDDVVRDLIVLPNGDFITCSNDTSIKVWDGVTFETKAILVGHQNFIYSLSLLPNGDLVSCGEDRSIRIWRDNQCIQIIILPCVSVWKVFALSNGDIVSGSSDSIARIFTRESSRYASEIEQTEFMKSLEESSVSEAVADVNKEKLPGIEALQSKEAKVEGETRAIKTAVGTVELYQWTDSKWNKIGQLVESSSSSGKQKQFYNGSFYDYVFNIDVEDGKPPLKLPVNVIDNPYEVADKFLADNDLPSSYLQQIVDFILQNADGVKLDSPVNVNSVLPQREYLTFESTDIAKILNAFKKLNSKQNAENQISDNLETLYNCEDFNAIQDVSMRIIENWEIEDKLLGFDILRAIITKVKPNELLFPILRSGLDEKTSNIKIEMMTIRILINTFAAKTWGEQMMLDEDVFEIIFTPYLMNNLAIDSKFLPITVSTLLLNYSVLINKFQLIGMHDKVIKIIRELIKIPTIVNNVEASYRLLVAVGTLNYTKNMPDVEIIVSKLYKNDDARFKTVKGEIK</sequence>
<evidence type="ECO:0000256" key="3">
    <source>
        <dbReference type="ARBA" id="ARBA00022574"/>
    </source>
</evidence>
<dbReference type="Gene3D" id="3.10.20.870">
    <property type="entry name" value="PFU (PLAA family ubiquitin binding), C-terminal domain"/>
    <property type="match status" value="1"/>
</dbReference>
<dbReference type="Proteomes" id="UP000307173">
    <property type="component" value="Unassembled WGS sequence"/>
</dbReference>